<dbReference type="InterPro" id="IPR000477">
    <property type="entry name" value="RT_dom"/>
</dbReference>
<dbReference type="EnsemblMetazoa" id="ENSAATROPT014373">
    <property type="protein sequence ID" value="ENSAATROPP013103"/>
    <property type="gene ID" value="ENSAATROPG011665"/>
</dbReference>
<dbReference type="Pfam" id="PF00078">
    <property type="entry name" value="RVT_1"/>
    <property type="match status" value="1"/>
</dbReference>
<evidence type="ECO:0000313" key="3">
    <source>
        <dbReference type="EnsemblMetazoa" id="ENSAATROPP013103"/>
    </source>
</evidence>
<dbReference type="SUPFAM" id="SSF56672">
    <property type="entry name" value="DNA/RNA polymerases"/>
    <property type="match status" value="1"/>
</dbReference>
<sequence>MPIQRILQSWFINRELLYETDGGVVSRRLTAGVPQGSILGPTLWNIMYDSVLATALPDNAEAVAFADDLVLLVPGRTPAEASGLARRAVDAVNNWMVAHQLQIAPAKTEIVMVSNKKKDYKNIPVFVNGTRLTSSADIRYLGVRIHDRLSWRHVEFIANKATKVAYALVRLMKNHSGPKCAKRRLLASVVDSVLRYAAPVWHDAVETRTCRGPLIRAQKTCALRVAFAFRTVAYKTAVAIAGIVPICRLVREDARCYQRLQTEDATANREQIRNAERQATLSMWQEEWDRDAADETASRYRVWTHRVLPDLVSWQTREHGEVNFHLCQVLSGHGFFRDYLHCMQFTSSPDCKQCPGVPETAEHAVFVCPRFDAVRHQHLGAYGVMSVTPDNLQQHLLRGQGEWSSFAEVCRRITSTLQREWDAERALPDPAQWRPGFDEAAERHRNDPEIRNERRNIDRNDARAGADEERRRAQPPQRSPSPASIAQLRLAVSLGEMRVAHIRSFS</sequence>
<organism evidence="3 4">
    <name type="scientific">Anopheles atroparvus</name>
    <name type="common">European mosquito</name>
    <dbReference type="NCBI Taxonomy" id="41427"/>
    <lineage>
        <taxon>Eukaryota</taxon>
        <taxon>Metazoa</taxon>
        <taxon>Ecdysozoa</taxon>
        <taxon>Arthropoda</taxon>
        <taxon>Hexapoda</taxon>
        <taxon>Insecta</taxon>
        <taxon>Pterygota</taxon>
        <taxon>Neoptera</taxon>
        <taxon>Endopterygota</taxon>
        <taxon>Diptera</taxon>
        <taxon>Nematocera</taxon>
        <taxon>Culicoidea</taxon>
        <taxon>Culicidae</taxon>
        <taxon>Anophelinae</taxon>
        <taxon>Anopheles</taxon>
    </lineage>
</organism>
<dbReference type="AlphaFoldDB" id="A0AAG5DR91"/>
<dbReference type="PROSITE" id="PS50878">
    <property type="entry name" value="RT_POL"/>
    <property type="match status" value="1"/>
</dbReference>
<dbReference type="PANTHER" id="PTHR33332">
    <property type="entry name" value="REVERSE TRANSCRIPTASE DOMAIN-CONTAINING PROTEIN"/>
    <property type="match status" value="1"/>
</dbReference>
<name>A0AAG5DR91_ANOAO</name>
<feature type="domain" description="Reverse transcriptase" evidence="2">
    <location>
        <begin position="1"/>
        <end position="145"/>
    </location>
</feature>
<reference evidence="3" key="1">
    <citation type="submission" date="2024-04" db="UniProtKB">
        <authorList>
            <consortium name="EnsemblMetazoa"/>
        </authorList>
    </citation>
    <scope>IDENTIFICATION</scope>
    <source>
        <strain evidence="3">EBRO</strain>
    </source>
</reference>
<evidence type="ECO:0000259" key="2">
    <source>
        <dbReference type="PROSITE" id="PS50878"/>
    </source>
</evidence>
<keyword evidence="4" id="KW-1185">Reference proteome</keyword>
<protein>
    <recommendedName>
        <fullName evidence="2">Reverse transcriptase domain-containing protein</fullName>
    </recommendedName>
</protein>
<dbReference type="Proteomes" id="UP000075880">
    <property type="component" value="Unassembled WGS sequence"/>
</dbReference>
<dbReference type="GO" id="GO:0071897">
    <property type="term" value="P:DNA biosynthetic process"/>
    <property type="evidence" value="ECO:0007669"/>
    <property type="project" value="UniProtKB-ARBA"/>
</dbReference>
<evidence type="ECO:0000256" key="1">
    <source>
        <dbReference type="SAM" id="MobiDB-lite"/>
    </source>
</evidence>
<dbReference type="InterPro" id="IPR043502">
    <property type="entry name" value="DNA/RNA_pol_sf"/>
</dbReference>
<accession>A0AAG5DR91</accession>
<evidence type="ECO:0000313" key="4">
    <source>
        <dbReference type="Proteomes" id="UP000075880"/>
    </source>
</evidence>
<feature type="region of interest" description="Disordered" evidence="1">
    <location>
        <begin position="428"/>
        <end position="484"/>
    </location>
</feature>
<feature type="compositionally biased region" description="Basic and acidic residues" evidence="1">
    <location>
        <begin position="436"/>
        <end position="472"/>
    </location>
</feature>
<proteinExistence type="predicted"/>
<feature type="compositionally biased region" description="Low complexity" evidence="1">
    <location>
        <begin position="474"/>
        <end position="484"/>
    </location>
</feature>